<organism evidence="2 3">
    <name type="scientific">Mus spicilegus</name>
    <name type="common">Mound-building mouse</name>
    <dbReference type="NCBI Taxonomy" id="10103"/>
    <lineage>
        <taxon>Eukaryota</taxon>
        <taxon>Metazoa</taxon>
        <taxon>Chordata</taxon>
        <taxon>Craniata</taxon>
        <taxon>Vertebrata</taxon>
        <taxon>Euteleostomi</taxon>
        <taxon>Mammalia</taxon>
        <taxon>Eutheria</taxon>
        <taxon>Euarchontoglires</taxon>
        <taxon>Glires</taxon>
        <taxon>Rodentia</taxon>
        <taxon>Myomorpha</taxon>
        <taxon>Muroidea</taxon>
        <taxon>Muridae</taxon>
        <taxon>Murinae</taxon>
        <taxon>Mus</taxon>
        <taxon>Mus</taxon>
    </lineage>
</organism>
<dbReference type="PANTHER" id="PTHR38820">
    <property type="entry name" value="ANNEXIN-2 RECEPTOR"/>
    <property type="match status" value="1"/>
</dbReference>
<dbReference type="PANTHER" id="PTHR38820:SF1">
    <property type="entry name" value="ANNEXIN-2 RECEPTOR"/>
    <property type="match status" value="1"/>
</dbReference>
<dbReference type="GO" id="GO:0038023">
    <property type="term" value="F:signaling receptor activity"/>
    <property type="evidence" value="ECO:0007669"/>
    <property type="project" value="InterPro"/>
</dbReference>
<feature type="region of interest" description="Disordered" evidence="1">
    <location>
        <begin position="100"/>
        <end position="152"/>
    </location>
</feature>
<dbReference type="Pfam" id="PF15721">
    <property type="entry name" value="ANXA2R"/>
    <property type="match status" value="1"/>
</dbReference>
<protein>
    <submittedName>
        <fullName evidence="2">Uncharacterized protein</fullName>
    </submittedName>
</protein>
<dbReference type="InterPro" id="IPR031449">
    <property type="entry name" value="ANXA2R"/>
</dbReference>
<dbReference type="Ensembl" id="ENSMSIT00000029281.1">
    <property type="protein sequence ID" value="ENSMSIP00000023203.1"/>
    <property type="gene ID" value="ENSMSIG00000019723.1"/>
</dbReference>
<feature type="compositionally biased region" description="Basic and acidic residues" evidence="1">
    <location>
        <begin position="128"/>
        <end position="140"/>
    </location>
</feature>
<proteinExistence type="predicted"/>
<evidence type="ECO:0000313" key="3">
    <source>
        <dbReference type="Proteomes" id="UP000694415"/>
    </source>
</evidence>
<sequence>MESTFWSLQVKQAWDSVPQVQEAQSPLPASFSEDHGPWPLPFYPVLGLFPSHSSDFLEQPLPVWIGDFAGIYPMPSSCGIQRTWEPSIPDSVSAVHDLQREKIATPGTREDTAEEPFTVEMHPGSSSRELRGGDDTKDPETSGGSSFRDFQQPARRDWRSRLRTLSGLLQRIRCPLSLLLLGCYLLAFGSKEP</sequence>
<dbReference type="AlphaFoldDB" id="A0A8C6HKV9"/>
<feature type="compositionally biased region" description="Basic and acidic residues" evidence="1">
    <location>
        <begin position="100"/>
        <end position="111"/>
    </location>
</feature>
<keyword evidence="3" id="KW-1185">Reference proteome</keyword>
<name>A0A8C6HKV9_MUSSI</name>
<dbReference type="GeneTree" id="ENSGT00730000112355"/>
<accession>A0A8C6HKV9</accession>
<dbReference type="Proteomes" id="UP000694415">
    <property type="component" value="Unplaced"/>
</dbReference>
<reference evidence="2" key="1">
    <citation type="submission" date="2025-08" db="UniProtKB">
        <authorList>
            <consortium name="Ensembl"/>
        </authorList>
    </citation>
    <scope>IDENTIFICATION</scope>
</reference>
<evidence type="ECO:0000313" key="2">
    <source>
        <dbReference type="Ensembl" id="ENSMSIP00000023203.1"/>
    </source>
</evidence>
<evidence type="ECO:0000256" key="1">
    <source>
        <dbReference type="SAM" id="MobiDB-lite"/>
    </source>
</evidence>
<reference evidence="2" key="2">
    <citation type="submission" date="2025-09" db="UniProtKB">
        <authorList>
            <consortium name="Ensembl"/>
        </authorList>
    </citation>
    <scope>IDENTIFICATION</scope>
</reference>